<feature type="region of interest" description="Disordered" evidence="12">
    <location>
        <begin position="898"/>
        <end position="918"/>
    </location>
</feature>
<dbReference type="GO" id="GO:0003676">
    <property type="term" value="F:nucleic acid binding"/>
    <property type="evidence" value="ECO:0007669"/>
    <property type="project" value="InterPro"/>
</dbReference>
<evidence type="ECO:0000256" key="4">
    <source>
        <dbReference type="ARBA" id="ARBA00022692"/>
    </source>
</evidence>
<evidence type="ECO:0000256" key="8">
    <source>
        <dbReference type="ARBA" id="ARBA00023288"/>
    </source>
</evidence>
<dbReference type="PROSITE" id="PS50216">
    <property type="entry name" value="DHHC"/>
    <property type="match status" value="1"/>
</dbReference>
<keyword evidence="9" id="KW-0012">Acyltransferase</keyword>
<feature type="region of interest" description="Disordered" evidence="12">
    <location>
        <begin position="390"/>
        <end position="415"/>
    </location>
</feature>
<dbReference type="PROSITE" id="PS50158">
    <property type="entry name" value="ZF_CCHC"/>
    <property type="match status" value="1"/>
</dbReference>
<dbReference type="EMBL" id="CAJHNJ030000089">
    <property type="protein sequence ID" value="CAG9134938.1"/>
    <property type="molecule type" value="Genomic_DNA"/>
</dbReference>
<dbReference type="GO" id="GO:0019706">
    <property type="term" value="F:protein-cysteine S-palmitoyltransferase activity"/>
    <property type="evidence" value="ECO:0007669"/>
    <property type="project" value="UniProtKB-EC"/>
</dbReference>
<evidence type="ECO:0000256" key="5">
    <source>
        <dbReference type="ARBA" id="ARBA00022989"/>
    </source>
</evidence>
<comment type="caution">
    <text evidence="15">The sequence shown here is derived from an EMBL/GenBank/DDBJ whole genome shotgun (WGS) entry which is preliminary data.</text>
</comment>
<feature type="transmembrane region" description="Helical" evidence="13">
    <location>
        <begin position="716"/>
        <end position="737"/>
    </location>
</feature>
<keyword evidence="11" id="KW-0479">Metal-binding</keyword>
<dbReference type="Proteomes" id="UP000653454">
    <property type="component" value="Unassembled WGS sequence"/>
</dbReference>
<dbReference type="GO" id="GO:0008270">
    <property type="term" value="F:zinc ion binding"/>
    <property type="evidence" value="ECO:0007669"/>
    <property type="project" value="UniProtKB-KW"/>
</dbReference>
<evidence type="ECO:0000256" key="7">
    <source>
        <dbReference type="ARBA" id="ARBA00023139"/>
    </source>
</evidence>
<name>A0A8S4G7J4_PLUXY</name>
<dbReference type="PANTHER" id="PTHR22883:SF43">
    <property type="entry name" value="PALMITOYLTRANSFERASE APP"/>
    <property type="match status" value="1"/>
</dbReference>
<feature type="transmembrane region" description="Helical" evidence="13">
    <location>
        <begin position="533"/>
        <end position="552"/>
    </location>
</feature>
<dbReference type="InterPro" id="IPR001594">
    <property type="entry name" value="Palmitoyltrfase_DHHC"/>
</dbReference>
<evidence type="ECO:0000256" key="9">
    <source>
        <dbReference type="ARBA" id="ARBA00023315"/>
    </source>
</evidence>
<organism evidence="15 16">
    <name type="scientific">Plutella xylostella</name>
    <name type="common">Diamondback moth</name>
    <name type="synonym">Plutella maculipennis</name>
    <dbReference type="NCBI Taxonomy" id="51655"/>
    <lineage>
        <taxon>Eukaryota</taxon>
        <taxon>Metazoa</taxon>
        <taxon>Ecdysozoa</taxon>
        <taxon>Arthropoda</taxon>
        <taxon>Hexapoda</taxon>
        <taxon>Insecta</taxon>
        <taxon>Pterygota</taxon>
        <taxon>Neoptera</taxon>
        <taxon>Endopterygota</taxon>
        <taxon>Lepidoptera</taxon>
        <taxon>Glossata</taxon>
        <taxon>Ditrysia</taxon>
        <taxon>Yponomeutoidea</taxon>
        <taxon>Plutellidae</taxon>
        <taxon>Plutella</taxon>
    </lineage>
</organism>
<comment type="catalytic activity">
    <reaction evidence="10">
        <text>L-cysteinyl-[protein] + hexadecanoyl-CoA = S-hexadecanoyl-L-cysteinyl-[protein] + CoA</text>
        <dbReference type="Rhea" id="RHEA:36683"/>
        <dbReference type="Rhea" id="RHEA-COMP:10131"/>
        <dbReference type="Rhea" id="RHEA-COMP:11032"/>
        <dbReference type="ChEBI" id="CHEBI:29950"/>
        <dbReference type="ChEBI" id="CHEBI:57287"/>
        <dbReference type="ChEBI" id="CHEBI:57379"/>
        <dbReference type="ChEBI" id="CHEBI:74151"/>
        <dbReference type="EC" id="2.3.1.225"/>
    </reaction>
</comment>
<dbReference type="InterPro" id="IPR001878">
    <property type="entry name" value="Znf_CCHC"/>
</dbReference>
<dbReference type="InterPro" id="IPR039859">
    <property type="entry name" value="PFA4/ZDH16/20/ERF2-like"/>
</dbReference>
<keyword evidence="11" id="KW-0862">Zinc</keyword>
<feature type="transmembrane region" description="Helical" evidence="13">
    <location>
        <begin position="670"/>
        <end position="696"/>
    </location>
</feature>
<comment type="subcellular location">
    <subcellularLocation>
        <location evidence="1">Endomembrane system</location>
        <topology evidence="1">Multi-pass membrane protein</topology>
    </subcellularLocation>
</comment>
<protein>
    <recommendedName>
        <fullName evidence="2">protein S-acyltransferase</fullName>
        <ecNumber evidence="2">2.3.1.225</ecNumber>
    </recommendedName>
</protein>
<evidence type="ECO:0000256" key="11">
    <source>
        <dbReference type="PROSITE-ProRule" id="PRU00047"/>
    </source>
</evidence>
<keyword evidence="3" id="KW-0808">Transferase</keyword>
<evidence type="ECO:0000256" key="2">
    <source>
        <dbReference type="ARBA" id="ARBA00012210"/>
    </source>
</evidence>
<keyword evidence="6 13" id="KW-0472">Membrane</keyword>
<evidence type="ECO:0000256" key="12">
    <source>
        <dbReference type="SAM" id="MobiDB-lite"/>
    </source>
</evidence>
<keyword evidence="7" id="KW-0564">Palmitate</keyword>
<feature type="compositionally biased region" description="Basic and acidic residues" evidence="12">
    <location>
        <begin position="392"/>
        <end position="401"/>
    </location>
</feature>
<reference evidence="15" key="1">
    <citation type="submission" date="2020-11" db="EMBL/GenBank/DDBJ databases">
        <authorList>
            <person name="Whiteford S."/>
        </authorList>
    </citation>
    <scope>NUCLEOTIDE SEQUENCE</scope>
</reference>
<gene>
    <name evidence="15" type="ORF">PLXY2_LOCUS13169</name>
</gene>
<evidence type="ECO:0000256" key="1">
    <source>
        <dbReference type="ARBA" id="ARBA00004127"/>
    </source>
</evidence>
<keyword evidence="11" id="KW-0863">Zinc-finger</keyword>
<dbReference type="GO" id="GO:0005794">
    <property type="term" value="C:Golgi apparatus"/>
    <property type="evidence" value="ECO:0007669"/>
    <property type="project" value="TreeGrafter"/>
</dbReference>
<evidence type="ECO:0000313" key="15">
    <source>
        <dbReference type="EMBL" id="CAG9134938.1"/>
    </source>
</evidence>
<evidence type="ECO:0000256" key="10">
    <source>
        <dbReference type="ARBA" id="ARBA00048048"/>
    </source>
</evidence>
<feature type="domain" description="CCHC-type" evidence="14">
    <location>
        <begin position="262"/>
        <end position="277"/>
    </location>
</feature>
<dbReference type="EC" id="2.3.1.225" evidence="2"/>
<evidence type="ECO:0000256" key="6">
    <source>
        <dbReference type="ARBA" id="ARBA00023136"/>
    </source>
</evidence>
<keyword evidence="16" id="KW-1185">Reference proteome</keyword>
<dbReference type="Pfam" id="PF01529">
    <property type="entry name" value="DHHC"/>
    <property type="match status" value="1"/>
</dbReference>
<proteinExistence type="predicted"/>
<dbReference type="GO" id="GO:0005783">
    <property type="term" value="C:endoplasmic reticulum"/>
    <property type="evidence" value="ECO:0007669"/>
    <property type="project" value="TreeGrafter"/>
</dbReference>
<keyword evidence="8" id="KW-0449">Lipoprotein</keyword>
<feature type="compositionally biased region" description="Basic residues" evidence="12">
    <location>
        <begin position="405"/>
        <end position="415"/>
    </location>
</feature>
<accession>A0A8S4G7J4</accession>
<dbReference type="AlphaFoldDB" id="A0A8S4G7J4"/>
<keyword evidence="4 13" id="KW-0812">Transmembrane</keyword>
<sequence length="918" mass="100167">MSDKSEKGSLSDISVDEITQMENSVLDSSCLESRLDPSCVLSELGLSDVSVPRFVAEKRGRSLTSSEENQDDDGFITVQRKSKKLARSYSINNSTEVESRAEAEKKNKFEVCVTAKTFLPKQIGMAKLLMSENIQDILKIKYKNPYKVLIEFKDKENAEKLLQCKKFIELDYRCQMTNDVNITYGIVKEMDLDTNEEEMLKTLTCETDILAVKRLKRIDQNGQWIDSETVRFSFKGSVLPSYICGFGCRFRVDPYTFPVTQCSNCWKYGHLRRGCPSKRSFCPKCGEDHLNCESKTFTCVNCKGSHMALDKSCPTFLKEKEIRDIMRLENITYRKALHVYLKKREYIMIDKDYDRRIADVPPTNFTGTTYRDVVIGQMHQEEVESMEEGIEEHDQNVDRTNKPVKSNKKKFVKKQNNNRKVNENIEAPTKAPNIEEEITKERKLELKILLKKAKEIFTSAGSLEEKIISVIKFIRAPAVSAGRGVRAARGGQAARGGGDAGMARRRVTRRWEVFAGRNRFWCDGRLMTAPHPAVFLLTLALITGTCALHFAFDCPYLAARVSPALPAGGAALALLTLSALLRTALSDPGIIPRAAPGEAGAEGPGARPPPRAREVLVRGRPVKLKYCFTCKMFRPPRASHCSLCDNCVERFDHHCPWVGNCVGRRNYRHFYTFVVSLSFLAVWVFASAVAHLALLARAGGAAGGAGLAGALRASPASALVAAVSFLSVWSVLGLAGFHTYLASTDQTTNEDIKGSFSLRRAGAGAGAAGAGAGGNPYSRGNPCANCWHVLCGPLPPSLLDRRGVVPGEELPPQFVVTVCPAPAPAAPAPLAAPPLTPAAANGALSSHRHAYMNHSLDLDLQELCVGAGAGAGGAGAGGLSASRLRLLQDTTMIDAALDLDEPEPPPAPPAAPAAPARA</sequence>
<evidence type="ECO:0000256" key="3">
    <source>
        <dbReference type="ARBA" id="ARBA00022679"/>
    </source>
</evidence>
<evidence type="ECO:0000259" key="14">
    <source>
        <dbReference type="PROSITE" id="PS50158"/>
    </source>
</evidence>
<evidence type="ECO:0000313" key="16">
    <source>
        <dbReference type="Proteomes" id="UP000653454"/>
    </source>
</evidence>
<evidence type="ECO:0000256" key="13">
    <source>
        <dbReference type="SAM" id="Phobius"/>
    </source>
</evidence>
<keyword evidence="5 13" id="KW-1133">Transmembrane helix</keyword>
<dbReference type="GO" id="GO:0006612">
    <property type="term" value="P:protein targeting to membrane"/>
    <property type="evidence" value="ECO:0007669"/>
    <property type="project" value="TreeGrafter"/>
</dbReference>
<dbReference type="PANTHER" id="PTHR22883">
    <property type="entry name" value="ZINC FINGER DHHC DOMAIN CONTAINING PROTEIN"/>
    <property type="match status" value="1"/>
</dbReference>